<sequence>MGDFLPKHPNVPNQPTKPPDFVSNVIGLPSPAIPIPNTGLTLPKSSHMPSNTHPRTKTLGVAADPSNGDPSTGLPSFDAPPLGDPYGESIAPQNHAPEVLQWGLARVPMLASSGTLAAMSPPLISDSPSSDALISSQLIAPRMAQNLPASTAQHAPPASPSGPSIRVGPAA</sequence>
<comment type="caution">
    <text evidence="2">The sequence shown here is derived from an EMBL/GenBank/DDBJ whole genome shotgun (WGS) entry which is preliminary data.</text>
</comment>
<feature type="region of interest" description="Disordered" evidence="1">
    <location>
        <begin position="1"/>
        <end position="22"/>
    </location>
</feature>
<keyword evidence="3" id="KW-1185">Reference proteome</keyword>
<protein>
    <submittedName>
        <fullName evidence="2">Uncharacterized protein</fullName>
    </submittedName>
</protein>
<evidence type="ECO:0000313" key="2">
    <source>
        <dbReference type="EMBL" id="KAL2543445.1"/>
    </source>
</evidence>
<proteinExistence type="predicted"/>
<dbReference type="AlphaFoldDB" id="A0ABD1W1R9"/>
<dbReference type="Proteomes" id="UP001604336">
    <property type="component" value="Unassembled WGS sequence"/>
</dbReference>
<feature type="region of interest" description="Disordered" evidence="1">
    <location>
        <begin position="36"/>
        <end position="92"/>
    </location>
</feature>
<organism evidence="2 3">
    <name type="scientific">Abeliophyllum distichum</name>
    <dbReference type="NCBI Taxonomy" id="126358"/>
    <lineage>
        <taxon>Eukaryota</taxon>
        <taxon>Viridiplantae</taxon>
        <taxon>Streptophyta</taxon>
        <taxon>Embryophyta</taxon>
        <taxon>Tracheophyta</taxon>
        <taxon>Spermatophyta</taxon>
        <taxon>Magnoliopsida</taxon>
        <taxon>eudicotyledons</taxon>
        <taxon>Gunneridae</taxon>
        <taxon>Pentapetalae</taxon>
        <taxon>asterids</taxon>
        <taxon>lamiids</taxon>
        <taxon>Lamiales</taxon>
        <taxon>Oleaceae</taxon>
        <taxon>Forsythieae</taxon>
        <taxon>Abeliophyllum</taxon>
    </lineage>
</organism>
<dbReference type="EMBL" id="JBFOLK010000001">
    <property type="protein sequence ID" value="KAL2543445.1"/>
    <property type="molecule type" value="Genomic_DNA"/>
</dbReference>
<gene>
    <name evidence="2" type="ORF">Adt_04423</name>
</gene>
<reference evidence="3" key="1">
    <citation type="submission" date="2024-07" db="EMBL/GenBank/DDBJ databases">
        <title>Two chromosome-level genome assemblies of Korean endemic species Abeliophyllum distichum and Forsythia ovata (Oleaceae).</title>
        <authorList>
            <person name="Jang H."/>
        </authorList>
    </citation>
    <scope>NUCLEOTIDE SEQUENCE [LARGE SCALE GENOMIC DNA]</scope>
</reference>
<name>A0ABD1W1R9_9LAMI</name>
<feature type="region of interest" description="Disordered" evidence="1">
    <location>
        <begin position="144"/>
        <end position="171"/>
    </location>
</feature>
<feature type="compositionally biased region" description="Polar residues" evidence="1">
    <location>
        <begin position="38"/>
        <end position="53"/>
    </location>
</feature>
<evidence type="ECO:0000313" key="3">
    <source>
        <dbReference type="Proteomes" id="UP001604336"/>
    </source>
</evidence>
<evidence type="ECO:0000256" key="1">
    <source>
        <dbReference type="SAM" id="MobiDB-lite"/>
    </source>
</evidence>
<accession>A0ABD1W1R9</accession>